<dbReference type="PANTHER" id="PTHR34709">
    <property type="entry name" value="OS10G0396666 PROTEIN"/>
    <property type="match status" value="1"/>
</dbReference>
<dbReference type="InterPro" id="IPR056592">
    <property type="entry name" value="Beta-prop_At3g26010-like"/>
</dbReference>
<organism evidence="3 4">
    <name type="scientific">Miscanthus lutarioriparius</name>
    <dbReference type="NCBI Taxonomy" id="422564"/>
    <lineage>
        <taxon>Eukaryota</taxon>
        <taxon>Viridiplantae</taxon>
        <taxon>Streptophyta</taxon>
        <taxon>Embryophyta</taxon>
        <taxon>Tracheophyta</taxon>
        <taxon>Spermatophyta</taxon>
        <taxon>Magnoliopsida</taxon>
        <taxon>Liliopsida</taxon>
        <taxon>Poales</taxon>
        <taxon>Poaceae</taxon>
        <taxon>PACMAD clade</taxon>
        <taxon>Panicoideae</taxon>
        <taxon>Andropogonodae</taxon>
        <taxon>Andropogoneae</taxon>
        <taxon>Saccharinae</taxon>
        <taxon>Miscanthus</taxon>
    </lineage>
</organism>
<keyword evidence="4" id="KW-1185">Reference proteome</keyword>
<evidence type="ECO:0000259" key="2">
    <source>
        <dbReference type="SMART" id="SM00256"/>
    </source>
</evidence>
<evidence type="ECO:0000313" key="4">
    <source>
        <dbReference type="Proteomes" id="UP000604825"/>
    </source>
</evidence>
<protein>
    <recommendedName>
        <fullName evidence="2">F-box domain-containing protein</fullName>
    </recommendedName>
</protein>
<dbReference type="SUPFAM" id="SSF52047">
    <property type="entry name" value="RNI-like"/>
    <property type="match status" value="1"/>
</dbReference>
<dbReference type="SMART" id="SM00256">
    <property type="entry name" value="FBOX"/>
    <property type="match status" value="2"/>
</dbReference>
<dbReference type="InterPro" id="IPR036047">
    <property type="entry name" value="F-box-like_dom_sf"/>
</dbReference>
<dbReference type="Proteomes" id="UP000604825">
    <property type="component" value="Unassembled WGS sequence"/>
</dbReference>
<name>A0A811NBC3_9POAL</name>
<dbReference type="PANTHER" id="PTHR34709:SF52">
    <property type="entry name" value="OS07G0548100 PROTEIN"/>
    <property type="match status" value="1"/>
</dbReference>
<dbReference type="Pfam" id="PF24750">
    <property type="entry name" value="b-prop_At3g26010-like"/>
    <property type="match status" value="1"/>
</dbReference>
<dbReference type="InterPro" id="IPR055312">
    <property type="entry name" value="FBL15-like"/>
</dbReference>
<proteinExistence type="predicted"/>
<dbReference type="InterPro" id="IPR001810">
    <property type="entry name" value="F-box_dom"/>
</dbReference>
<feature type="domain" description="F-box" evidence="2">
    <location>
        <begin position="469"/>
        <end position="508"/>
    </location>
</feature>
<dbReference type="OrthoDB" id="693760at2759"/>
<evidence type="ECO:0000256" key="1">
    <source>
        <dbReference type="SAM" id="MobiDB-lite"/>
    </source>
</evidence>
<gene>
    <name evidence="3" type="ORF">NCGR_LOCUS14236</name>
</gene>
<comment type="caution">
    <text evidence="3">The sequence shown here is derived from an EMBL/GenBank/DDBJ whole genome shotgun (WGS) entry which is preliminary data.</text>
</comment>
<reference evidence="3" key="1">
    <citation type="submission" date="2020-10" db="EMBL/GenBank/DDBJ databases">
        <authorList>
            <person name="Han B."/>
            <person name="Lu T."/>
            <person name="Zhao Q."/>
            <person name="Huang X."/>
            <person name="Zhao Y."/>
        </authorList>
    </citation>
    <scope>NUCLEOTIDE SEQUENCE</scope>
</reference>
<dbReference type="EMBL" id="CAJGYO010000003">
    <property type="protein sequence ID" value="CAD6220810.1"/>
    <property type="molecule type" value="Genomic_DNA"/>
</dbReference>
<feature type="domain" description="F-box" evidence="2">
    <location>
        <begin position="17"/>
        <end position="59"/>
    </location>
</feature>
<dbReference type="AlphaFoldDB" id="A0A811NBC3"/>
<sequence>MELGAANPFDEDRLSALPDDVLVHILLLLDNAAAAGRTSVLSRRWRGLWALLPELRFPVDSDPHLVASTLAAHEAALRCLHVGTLDAAPEPVEAWLAVAADRLSGRLVFQNRVPGANAGGDGEEGAGERGAFQLPCFANATAVSLDLGFLGLAVPTAGVFGRLIELSLSCVRFQGPCELGDAVSSLRCPGLQKLRVSEASGLANLAIHSGSLLEMFLDRLDGLQQLTVVAQALKKFSLLNCFVDSRPVANISTNQLIWLQWLDVYDPTTVKLGNLAQLQQLVGTIHVYRLHHPLFSNGFLQLLDQFQVIQKLKLMLFYPKDIGISQYVMEDLTKLPRLTILTIFLQHNGHTFAAALFHVLRMCRDLRKLTLLLHNSDLEASYMCPSGCVCDQPTDWKTEELTLNCLQKVAIDMEEADHQVAFVKRLFTWAVVLKKIKIAFHLSISESKVLRPQCHGRAQEDQGRGGRRLPQRPPLEILSRLPAKPLFRFKCVSKGWCHLIADRLGRRKFPQTLEGFFVGGGGGVNDWRFINLSGKSVPLVDASFSFLTKLPGIKQINLLSAHNGLLLFEHLIDCRYEYIVCSPATEQWMPVPGPGVPPHPRKLMEFDCEDGLTSEVNSFLIFDPAVSSHFHLLQFWHSGGNISLLLNVHIFSSETGVWRESTKEWTKWGGLMEFDEVRSKLGCADVNGMLHVPVYPRHLLSQTKDIQMAVVDMQGKKIMAIDWPGLNEFTAAAFIGQSQGHLHCITAHKKQEGHLDHIIGLSIWVLEDYDAAQGYGHWVLKQGISC</sequence>
<feature type="region of interest" description="Disordered" evidence="1">
    <location>
        <begin position="453"/>
        <end position="472"/>
    </location>
</feature>
<dbReference type="Pfam" id="PF00646">
    <property type="entry name" value="F-box"/>
    <property type="match status" value="2"/>
</dbReference>
<evidence type="ECO:0000313" key="3">
    <source>
        <dbReference type="EMBL" id="CAD6220810.1"/>
    </source>
</evidence>
<dbReference type="SUPFAM" id="SSF81383">
    <property type="entry name" value="F-box domain"/>
    <property type="match status" value="2"/>
</dbReference>
<accession>A0A811NBC3</accession>